<dbReference type="SUPFAM" id="SSF53300">
    <property type="entry name" value="vWA-like"/>
    <property type="match status" value="1"/>
</dbReference>
<sequence length="312" mass="34112">MSMFGSLKKKLSRRGSNPLSQKSAEANTSTTQGGYLAPSNSSSFTNPSPATRRPSSSSTNPFARPGANDPPPAYTPGPTAPALVSRQPSIGPATDDDPYAFLRNFDTVFLIDDSGSMAGSRWGQVEQALSVIAPICAERDEDGIDVYFLNNKKIWKHQRTAGHIIEIFQDAKPGGQTFTGKRLYEMLTPYLARYKKYPANTKPVNIIVVTDGQAHDDVAGTIQDVAKKLDRWEAPPWQVGIQFFQIGNDPEARNMLKQLDDELAGSDDLRDIVDTVPFTSEAGAQLSATGIMKVVLGSVNRRLDRNSKELHR</sequence>
<proteinExistence type="predicted"/>
<dbReference type="PANTHER" id="PTHR34706:SF1">
    <property type="entry name" value="VWFA DOMAIN-CONTAINING PROTEIN"/>
    <property type="match status" value="1"/>
</dbReference>
<dbReference type="InParanoid" id="A0A177CBB7"/>
<dbReference type="InterPro" id="IPR036465">
    <property type="entry name" value="vWFA_dom_sf"/>
</dbReference>
<feature type="domain" description="VWFA" evidence="2">
    <location>
        <begin position="106"/>
        <end position="295"/>
    </location>
</feature>
<dbReference type="Proteomes" id="UP000077069">
    <property type="component" value="Unassembled WGS sequence"/>
</dbReference>
<evidence type="ECO:0000259" key="2">
    <source>
        <dbReference type="PROSITE" id="PS50234"/>
    </source>
</evidence>
<organism evidence="3 4">
    <name type="scientific">Paraphaeosphaeria sporulosa</name>
    <dbReference type="NCBI Taxonomy" id="1460663"/>
    <lineage>
        <taxon>Eukaryota</taxon>
        <taxon>Fungi</taxon>
        <taxon>Dikarya</taxon>
        <taxon>Ascomycota</taxon>
        <taxon>Pezizomycotina</taxon>
        <taxon>Dothideomycetes</taxon>
        <taxon>Pleosporomycetidae</taxon>
        <taxon>Pleosporales</taxon>
        <taxon>Massarineae</taxon>
        <taxon>Didymosphaeriaceae</taxon>
        <taxon>Paraphaeosphaeria</taxon>
    </lineage>
</organism>
<protein>
    <recommendedName>
        <fullName evidence="2">VWFA domain-containing protein</fullName>
    </recommendedName>
</protein>
<dbReference type="Gene3D" id="3.40.50.410">
    <property type="entry name" value="von Willebrand factor, type A domain"/>
    <property type="match status" value="1"/>
</dbReference>
<evidence type="ECO:0000313" key="4">
    <source>
        <dbReference type="Proteomes" id="UP000077069"/>
    </source>
</evidence>
<feature type="region of interest" description="Disordered" evidence="1">
    <location>
        <begin position="1"/>
        <end position="95"/>
    </location>
</feature>
<dbReference type="AlphaFoldDB" id="A0A177CBB7"/>
<dbReference type="EMBL" id="KV441554">
    <property type="protein sequence ID" value="OAG04077.1"/>
    <property type="molecule type" value="Genomic_DNA"/>
</dbReference>
<accession>A0A177CBB7</accession>
<dbReference type="PANTHER" id="PTHR34706">
    <property type="entry name" value="SLR1338 PROTEIN"/>
    <property type="match status" value="1"/>
</dbReference>
<reference evidence="3 4" key="1">
    <citation type="submission" date="2016-05" db="EMBL/GenBank/DDBJ databases">
        <title>Comparative analysis of secretome profiles of manganese(II)-oxidizing ascomycete fungi.</title>
        <authorList>
            <consortium name="DOE Joint Genome Institute"/>
            <person name="Zeiner C.A."/>
            <person name="Purvine S.O."/>
            <person name="Zink E.M."/>
            <person name="Wu S."/>
            <person name="Pasa-Tolic L."/>
            <person name="Chaput D.L."/>
            <person name="Haridas S."/>
            <person name="Grigoriev I.V."/>
            <person name="Santelli C.M."/>
            <person name="Hansel C.M."/>
        </authorList>
    </citation>
    <scope>NUCLEOTIDE SEQUENCE [LARGE SCALE GENOMIC DNA]</scope>
    <source>
        <strain evidence="3 4">AP3s5-JAC2a</strain>
    </source>
</reference>
<gene>
    <name evidence="3" type="ORF">CC84DRAFT_1166198</name>
</gene>
<keyword evidence="4" id="KW-1185">Reference proteome</keyword>
<dbReference type="RefSeq" id="XP_018034442.1">
    <property type="nucleotide sequence ID" value="XM_018178892.1"/>
</dbReference>
<feature type="compositionally biased region" description="Polar residues" evidence="1">
    <location>
        <begin position="14"/>
        <end position="33"/>
    </location>
</feature>
<evidence type="ECO:0000256" key="1">
    <source>
        <dbReference type="SAM" id="MobiDB-lite"/>
    </source>
</evidence>
<dbReference type="PROSITE" id="PS50234">
    <property type="entry name" value="VWFA"/>
    <property type="match status" value="1"/>
</dbReference>
<name>A0A177CBB7_9PLEO</name>
<dbReference type="STRING" id="1460663.A0A177CBB7"/>
<dbReference type="InterPro" id="IPR002035">
    <property type="entry name" value="VWF_A"/>
</dbReference>
<dbReference type="GeneID" id="28762378"/>
<evidence type="ECO:0000313" key="3">
    <source>
        <dbReference type="EMBL" id="OAG04077.1"/>
    </source>
</evidence>
<dbReference type="OrthoDB" id="2142040at2759"/>
<feature type="compositionally biased region" description="Low complexity" evidence="1">
    <location>
        <begin position="37"/>
        <end position="61"/>
    </location>
</feature>
<feature type="compositionally biased region" description="Pro residues" evidence="1">
    <location>
        <begin position="68"/>
        <end position="79"/>
    </location>
</feature>
<dbReference type="Pfam" id="PF00092">
    <property type="entry name" value="VWA"/>
    <property type="match status" value="1"/>
</dbReference>